<sequence>MTAQLARKIHLLLATCRPACCNCSTCRRMVQTTAAMFNFLLKMALRSRPPTRAELASAEVLVTTAPLLGSTLYSLPRLQWAQLTFAGVEKLMQFYQPDKPAPPFAVTRMASTAFSRELAEWVLAAVLGHERGFGRLWAAQRRRAWTQSTYTYRPVSELTIGVLGTGQMGREVGLLFKKLGCTVNGLSRTEKTADDAFDNMFTSDHLSEFLRSADYLCSVLPSTPSTRHLLTAARLADLPRRPVLVNAGRGDLITERELVAALRVGSLSGAVLDVFENRAAAGRTANSGTWSRWVTISPHVANLSRPELVCAAFLENLERFTGGRPLLHRVEWDRGY</sequence>
<accession>A0A6A4XDF0</accession>
<evidence type="ECO:0000313" key="6">
    <source>
        <dbReference type="Proteomes" id="UP000440578"/>
    </source>
</evidence>
<organism evidence="5 6">
    <name type="scientific">Amphibalanus amphitrite</name>
    <name type="common">Striped barnacle</name>
    <name type="synonym">Balanus amphitrite</name>
    <dbReference type="NCBI Taxonomy" id="1232801"/>
    <lineage>
        <taxon>Eukaryota</taxon>
        <taxon>Metazoa</taxon>
        <taxon>Ecdysozoa</taxon>
        <taxon>Arthropoda</taxon>
        <taxon>Crustacea</taxon>
        <taxon>Multicrustacea</taxon>
        <taxon>Cirripedia</taxon>
        <taxon>Thoracica</taxon>
        <taxon>Thoracicalcarea</taxon>
        <taxon>Balanomorpha</taxon>
        <taxon>Balanoidea</taxon>
        <taxon>Balanidae</taxon>
        <taxon>Amphibalaninae</taxon>
        <taxon>Amphibalanus</taxon>
    </lineage>
</organism>
<gene>
    <name evidence="5" type="primary">ghrA</name>
    <name evidence="5" type="ORF">FJT64_015459</name>
</gene>
<evidence type="ECO:0000256" key="1">
    <source>
        <dbReference type="ARBA" id="ARBA00023002"/>
    </source>
</evidence>
<evidence type="ECO:0000259" key="4">
    <source>
        <dbReference type="Pfam" id="PF02826"/>
    </source>
</evidence>
<protein>
    <submittedName>
        <fullName evidence="5">Glyoxylate/hydroxypyruvate reductase A</fullName>
    </submittedName>
</protein>
<feature type="domain" description="D-isomer specific 2-hydroxyacid dehydrogenase NAD-binding" evidence="4">
    <location>
        <begin position="124"/>
        <end position="301"/>
    </location>
</feature>
<dbReference type="PANTHER" id="PTHR43333">
    <property type="entry name" value="2-HACID_DH_C DOMAIN-CONTAINING PROTEIN"/>
    <property type="match status" value="1"/>
</dbReference>
<feature type="chain" id="PRO_5025679002" evidence="3">
    <location>
        <begin position="22"/>
        <end position="336"/>
    </location>
</feature>
<keyword evidence="5" id="KW-0670">Pyruvate</keyword>
<dbReference type="Pfam" id="PF02826">
    <property type="entry name" value="2-Hacid_dh_C"/>
    <property type="match status" value="1"/>
</dbReference>
<keyword evidence="1" id="KW-0560">Oxidoreductase</keyword>
<dbReference type="PANTHER" id="PTHR43333:SF1">
    <property type="entry name" value="D-ISOMER SPECIFIC 2-HYDROXYACID DEHYDROGENASE NAD-BINDING DOMAIN-CONTAINING PROTEIN"/>
    <property type="match status" value="1"/>
</dbReference>
<dbReference type="InterPro" id="IPR006140">
    <property type="entry name" value="D-isomer_DH_NAD-bd"/>
</dbReference>
<keyword evidence="6" id="KW-1185">Reference proteome</keyword>
<comment type="caution">
    <text evidence="5">The sequence shown here is derived from an EMBL/GenBank/DDBJ whole genome shotgun (WGS) entry which is preliminary data.</text>
</comment>
<reference evidence="5 6" key="1">
    <citation type="submission" date="2019-07" db="EMBL/GenBank/DDBJ databases">
        <title>Draft genome assembly of a fouling barnacle, Amphibalanus amphitrite (Darwin, 1854): The first reference genome for Thecostraca.</title>
        <authorList>
            <person name="Kim W."/>
        </authorList>
    </citation>
    <scope>NUCLEOTIDE SEQUENCE [LARGE SCALE GENOMIC DNA]</scope>
    <source>
        <strain evidence="5">SNU_AA5</strain>
        <tissue evidence="5">Soma without cirri and trophi</tissue>
    </source>
</reference>
<proteinExistence type="predicted"/>
<evidence type="ECO:0000256" key="3">
    <source>
        <dbReference type="SAM" id="SignalP"/>
    </source>
</evidence>
<dbReference type="InterPro" id="IPR036291">
    <property type="entry name" value="NAD(P)-bd_dom_sf"/>
</dbReference>
<dbReference type="AlphaFoldDB" id="A0A6A4XDF0"/>
<dbReference type="SUPFAM" id="SSF51735">
    <property type="entry name" value="NAD(P)-binding Rossmann-fold domains"/>
    <property type="match status" value="1"/>
</dbReference>
<keyword evidence="2" id="KW-0520">NAD</keyword>
<dbReference type="Gene3D" id="3.40.50.720">
    <property type="entry name" value="NAD(P)-binding Rossmann-like Domain"/>
    <property type="match status" value="2"/>
</dbReference>
<evidence type="ECO:0000313" key="5">
    <source>
        <dbReference type="EMBL" id="KAF0314054.1"/>
    </source>
</evidence>
<dbReference type="EMBL" id="VIIS01000053">
    <property type="protein sequence ID" value="KAF0314054.1"/>
    <property type="molecule type" value="Genomic_DNA"/>
</dbReference>
<name>A0A6A4XDF0_AMPAM</name>
<evidence type="ECO:0000256" key="2">
    <source>
        <dbReference type="ARBA" id="ARBA00023027"/>
    </source>
</evidence>
<dbReference type="GO" id="GO:0016491">
    <property type="term" value="F:oxidoreductase activity"/>
    <property type="evidence" value="ECO:0007669"/>
    <property type="project" value="UniProtKB-KW"/>
</dbReference>
<dbReference type="OrthoDB" id="298012at2759"/>
<feature type="signal peptide" evidence="3">
    <location>
        <begin position="1"/>
        <end position="21"/>
    </location>
</feature>
<dbReference type="GO" id="GO:0051287">
    <property type="term" value="F:NAD binding"/>
    <property type="evidence" value="ECO:0007669"/>
    <property type="project" value="InterPro"/>
</dbReference>
<dbReference type="Proteomes" id="UP000440578">
    <property type="component" value="Unassembled WGS sequence"/>
</dbReference>
<keyword evidence="3" id="KW-0732">Signal</keyword>